<keyword evidence="4 5" id="KW-0472">Membrane</keyword>
<comment type="subcellular location">
    <subcellularLocation>
        <location evidence="1">Membrane</location>
        <topology evidence="1">Multi-pass membrane protein</topology>
    </subcellularLocation>
</comment>
<organism evidence="6 7">
    <name type="scientific">Streptomyces candidus</name>
    <dbReference type="NCBI Taxonomy" id="67283"/>
    <lineage>
        <taxon>Bacteria</taxon>
        <taxon>Bacillati</taxon>
        <taxon>Actinomycetota</taxon>
        <taxon>Actinomycetes</taxon>
        <taxon>Kitasatosporales</taxon>
        <taxon>Streptomycetaceae</taxon>
        <taxon>Streptomyces</taxon>
    </lineage>
</organism>
<dbReference type="PANTHER" id="PTHR39157">
    <property type="entry name" value="INTEGRAL MEMBRANE PROTEIN-RELATED"/>
    <property type="match status" value="1"/>
</dbReference>
<feature type="transmembrane region" description="Helical" evidence="5">
    <location>
        <begin position="90"/>
        <end position="107"/>
    </location>
</feature>
<reference evidence="6 7" key="1">
    <citation type="submission" date="2020-08" db="EMBL/GenBank/DDBJ databases">
        <title>Genomic Encyclopedia of Type Strains, Phase IV (KMG-IV): sequencing the most valuable type-strain genomes for metagenomic binning, comparative biology and taxonomic classification.</title>
        <authorList>
            <person name="Goeker M."/>
        </authorList>
    </citation>
    <scope>NUCLEOTIDE SEQUENCE [LARGE SCALE GENOMIC DNA]</scope>
    <source>
        <strain evidence="6 7">DSM 40141</strain>
    </source>
</reference>
<evidence type="ECO:0000256" key="2">
    <source>
        <dbReference type="ARBA" id="ARBA00022692"/>
    </source>
</evidence>
<dbReference type="AlphaFoldDB" id="A0A7X0LPJ8"/>
<feature type="transmembrane region" description="Helical" evidence="5">
    <location>
        <begin position="29"/>
        <end position="47"/>
    </location>
</feature>
<dbReference type="EMBL" id="JACHEM010000003">
    <property type="protein sequence ID" value="MBB6434986.1"/>
    <property type="molecule type" value="Genomic_DNA"/>
</dbReference>
<feature type="transmembrane region" description="Helical" evidence="5">
    <location>
        <begin position="144"/>
        <end position="165"/>
    </location>
</feature>
<evidence type="ECO:0000256" key="5">
    <source>
        <dbReference type="SAM" id="Phobius"/>
    </source>
</evidence>
<protein>
    <submittedName>
        <fullName evidence="6">Thiosulfate dehydrogenase [quinone] large subunit</fullName>
        <ecNumber evidence="6">1.8.5.2</ecNumber>
    </submittedName>
</protein>
<keyword evidence="6" id="KW-0560">Oxidoreductase</keyword>
<accession>A0A7X0LPJ8</accession>
<dbReference type="InterPro" id="IPR032808">
    <property type="entry name" value="DoxX"/>
</dbReference>
<keyword evidence="7" id="KW-1185">Reference proteome</keyword>
<evidence type="ECO:0000313" key="6">
    <source>
        <dbReference type="EMBL" id="MBB6434986.1"/>
    </source>
</evidence>
<name>A0A7X0LPJ8_9ACTN</name>
<evidence type="ECO:0000256" key="3">
    <source>
        <dbReference type="ARBA" id="ARBA00022989"/>
    </source>
</evidence>
<comment type="caution">
    <text evidence="6">The sequence shown here is derived from an EMBL/GenBank/DDBJ whole genome shotgun (WGS) entry which is preliminary data.</text>
</comment>
<dbReference type="GO" id="GO:0016020">
    <property type="term" value="C:membrane"/>
    <property type="evidence" value="ECO:0007669"/>
    <property type="project" value="UniProtKB-SubCell"/>
</dbReference>
<gene>
    <name evidence="6" type="ORF">HNQ79_001437</name>
</gene>
<dbReference type="GO" id="GO:0043831">
    <property type="term" value="F:thiosulfate dehydrogenase (quinone) activity"/>
    <property type="evidence" value="ECO:0007669"/>
    <property type="project" value="UniProtKB-EC"/>
</dbReference>
<sequence length="174" mass="18498">MAYGGYGTGGTRAYGTNEPRGWKHTASRFALLPLRVFLGVTFVYAGLDKLTDSAFLSASGNGSIGQVMSSVRDASAVPWLVDLALKAPEGFGYGLAVAELLVGLATLVGIFGRVAAVGGALISLSLWLTVSWQTTPYYYGNDLAYLMAWLPLVLAGSSVFSLDAMRALHRRRMP</sequence>
<dbReference type="PANTHER" id="PTHR39157:SF1">
    <property type="entry name" value="DOXX FAMILY PROTEIN"/>
    <property type="match status" value="1"/>
</dbReference>
<evidence type="ECO:0000313" key="7">
    <source>
        <dbReference type="Proteomes" id="UP000540423"/>
    </source>
</evidence>
<evidence type="ECO:0000256" key="4">
    <source>
        <dbReference type="ARBA" id="ARBA00023136"/>
    </source>
</evidence>
<feature type="transmembrane region" description="Helical" evidence="5">
    <location>
        <begin position="114"/>
        <end position="132"/>
    </location>
</feature>
<evidence type="ECO:0000256" key="1">
    <source>
        <dbReference type="ARBA" id="ARBA00004141"/>
    </source>
</evidence>
<dbReference type="RefSeq" id="WP_185028122.1">
    <property type="nucleotide sequence ID" value="NZ_BNBN01000004.1"/>
</dbReference>
<dbReference type="Proteomes" id="UP000540423">
    <property type="component" value="Unassembled WGS sequence"/>
</dbReference>
<dbReference type="EC" id="1.8.5.2" evidence="6"/>
<keyword evidence="2 5" id="KW-0812">Transmembrane</keyword>
<keyword evidence="3 5" id="KW-1133">Transmembrane helix</keyword>
<dbReference type="Pfam" id="PF07681">
    <property type="entry name" value="DoxX"/>
    <property type="match status" value="1"/>
</dbReference>
<proteinExistence type="predicted"/>